<accession>A0AAN9JS17</accession>
<dbReference type="SMART" id="SM00369">
    <property type="entry name" value="LRR_TYP"/>
    <property type="match status" value="6"/>
</dbReference>
<dbReference type="PRINTS" id="PR00019">
    <property type="entry name" value="LEURICHRPT"/>
</dbReference>
<evidence type="ECO:0000256" key="13">
    <source>
        <dbReference type="SAM" id="Phobius"/>
    </source>
</evidence>
<keyword evidence="9 13" id="KW-1133">Transmembrane helix</keyword>
<keyword evidence="6 13" id="KW-0812">Transmembrane</keyword>
<feature type="domain" description="Disease resistance R13L4/SHOC-2-like LRR" evidence="15">
    <location>
        <begin position="324"/>
        <end position="501"/>
    </location>
</feature>
<dbReference type="SUPFAM" id="SSF52058">
    <property type="entry name" value="L domain-like"/>
    <property type="match status" value="2"/>
</dbReference>
<keyword evidence="7" id="KW-0732">Signal</keyword>
<dbReference type="Proteomes" id="UP001359559">
    <property type="component" value="Unassembled WGS sequence"/>
</dbReference>
<evidence type="ECO:0000256" key="5">
    <source>
        <dbReference type="ARBA" id="ARBA00022614"/>
    </source>
</evidence>
<evidence type="ECO:0000256" key="1">
    <source>
        <dbReference type="ARBA" id="ARBA00004162"/>
    </source>
</evidence>
<dbReference type="InterPro" id="IPR003591">
    <property type="entry name" value="Leu-rich_rpt_typical-subtyp"/>
</dbReference>
<keyword evidence="11" id="KW-0675">Receptor</keyword>
<feature type="transmembrane region" description="Helical" evidence="13">
    <location>
        <begin position="7"/>
        <end position="26"/>
    </location>
</feature>
<dbReference type="AlphaFoldDB" id="A0AAN9JS17"/>
<evidence type="ECO:0000256" key="11">
    <source>
        <dbReference type="ARBA" id="ARBA00023170"/>
    </source>
</evidence>
<comment type="similarity">
    <text evidence="3">Belongs to the RLP family.</text>
</comment>
<dbReference type="InterPro" id="IPR013210">
    <property type="entry name" value="LRR_N_plant-typ"/>
</dbReference>
<evidence type="ECO:0000313" key="17">
    <source>
        <dbReference type="Proteomes" id="UP001359559"/>
    </source>
</evidence>
<dbReference type="GO" id="GO:0005886">
    <property type="term" value="C:plasma membrane"/>
    <property type="evidence" value="ECO:0007669"/>
    <property type="project" value="UniProtKB-SubCell"/>
</dbReference>
<evidence type="ECO:0000256" key="4">
    <source>
        <dbReference type="ARBA" id="ARBA00022475"/>
    </source>
</evidence>
<evidence type="ECO:0000256" key="6">
    <source>
        <dbReference type="ARBA" id="ARBA00022692"/>
    </source>
</evidence>
<comment type="subcellular location">
    <subcellularLocation>
        <location evidence="1">Cell membrane</location>
        <topology evidence="1">Single-pass membrane protein</topology>
    </subcellularLocation>
    <subcellularLocation>
        <location evidence="2">Membrane</location>
        <topology evidence="2">Single-pass type I membrane protein</topology>
    </subcellularLocation>
</comment>
<dbReference type="InterPro" id="IPR055414">
    <property type="entry name" value="LRR_R13L4/SHOC2-like"/>
</dbReference>
<dbReference type="Pfam" id="PF23598">
    <property type="entry name" value="LRR_14"/>
    <property type="match status" value="1"/>
</dbReference>
<dbReference type="SUPFAM" id="SSF52047">
    <property type="entry name" value="RNI-like"/>
    <property type="match status" value="1"/>
</dbReference>
<dbReference type="Pfam" id="PF00560">
    <property type="entry name" value="LRR_1"/>
    <property type="match status" value="7"/>
</dbReference>
<evidence type="ECO:0000259" key="14">
    <source>
        <dbReference type="Pfam" id="PF08263"/>
    </source>
</evidence>
<feature type="domain" description="Leucine-rich repeat-containing N-terminal plant-type" evidence="14">
    <location>
        <begin position="39"/>
        <end position="76"/>
    </location>
</feature>
<proteinExistence type="inferred from homology"/>
<gene>
    <name evidence="16" type="ORF">RJT34_13927</name>
</gene>
<dbReference type="FunFam" id="3.80.10.10:FF:000213">
    <property type="entry name" value="Tyrosine-sulfated glycopeptide receptor 1"/>
    <property type="match status" value="1"/>
</dbReference>
<protein>
    <submittedName>
        <fullName evidence="16">Uncharacterized protein</fullName>
    </submittedName>
</protein>
<dbReference type="PANTHER" id="PTHR27000:SF803">
    <property type="entry name" value="RECEPTOR-LIKE PROTEIN 45"/>
    <property type="match status" value="1"/>
</dbReference>
<dbReference type="PANTHER" id="PTHR27000">
    <property type="entry name" value="LEUCINE-RICH REPEAT RECEPTOR-LIKE PROTEIN KINASE FAMILY PROTEIN-RELATED"/>
    <property type="match status" value="1"/>
</dbReference>
<name>A0AAN9JS17_CLITE</name>
<dbReference type="Pfam" id="PF08263">
    <property type="entry name" value="LRRNT_2"/>
    <property type="match status" value="1"/>
</dbReference>
<evidence type="ECO:0000256" key="8">
    <source>
        <dbReference type="ARBA" id="ARBA00022737"/>
    </source>
</evidence>
<dbReference type="InterPro" id="IPR001611">
    <property type="entry name" value="Leu-rich_rpt"/>
</dbReference>
<comment type="caution">
    <text evidence="16">The sequence shown here is derived from an EMBL/GenBank/DDBJ whole genome shotgun (WGS) entry which is preliminary data.</text>
</comment>
<keyword evidence="8" id="KW-0677">Repeat</keyword>
<evidence type="ECO:0000256" key="9">
    <source>
        <dbReference type="ARBA" id="ARBA00022989"/>
    </source>
</evidence>
<keyword evidence="4" id="KW-1003">Cell membrane</keyword>
<evidence type="ECO:0000313" key="16">
    <source>
        <dbReference type="EMBL" id="KAK7303028.1"/>
    </source>
</evidence>
<evidence type="ECO:0000256" key="10">
    <source>
        <dbReference type="ARBA" id="ARBA00023136"/>
    </source>
</evidence>
<dbReference type="Gene3D" id="3.80.10.10">
    <property type="entry name" value="Ribonuclease Inhibitor"/>
    <property type="match status" value="4"/>
</dbReference>
<evidence type="ECO:0000259" key="15">
    <source>
        <dbReference type="Pfam" id="PF23598"/>
    </source>
</evidence>
<keyword evidence="5" id="KW-0433">Leucine-rich repeat</keyword>
<evidence type="ECO:0000256" key="3">
    <source>
        <dbReference type="ARBA" id="ARBA00009592"/>
    </source>
</evidence>
<sequence>MASTKIVFGYFVIPLLLFFLLTSHLVTTTSLNVSTLCIEEERVALLKIRKDLKDLSNCLSSWIGKDCCNWIGIECDNQTGHVLMLDLSYLTICTNNKHIYAWSPLGGEINPSLTDLKHLSQLDLSNNNFQGIPVPKFIGSLNMLSYLDLAAANFSGLVPPQLGNLSNLHYLDISGSSLSSMWVKDVSWLSTLSSLQYLYMGYVNFTNTSHVLFRALNMLPSLLELSLFFCNLVALPSSFPFKNITSLSKLRLSGNHFSSPIPSWLFNMREVTLLDLSSSSLRGPFPVLPSGNLYKLQYLDVSNNNLTGDMTEILEVLSSCNKSLTLLDLSLNQLTGKLPYIIGQFTNLHEFILSRNSFSGPIPASIENLSNLHDLVLSTNSLSGPIPTSIGNLSNLASLYFDGNMMNGEIPESIGQLTSLNTLNLLDNNWEGTMTNTHFKTLTNLSNLCVSSRNNSFSLKVTQDWIPPFKNLHYVEIRDCEVGPTFPNWLRNQMTLVLLILENVGISEEIPSWLYNISSQISELDLSHNKISGHLPEKLNLSSSGYSIVNLAFNQLTGSIPLWTNAAVLYLRNNLLSGTVPTNIGENMSYLLFLDLSNNSLSGSIPLSINRIQNLISLDLSNNYFTGEIPVFWMGMQSLRIIDLSNNTLSGGIPTSICSLPLLNILELSNKNLSADLAPIFQNCTSLKILSPGKNRLFGSIPKEINKNLPSLSELLLRGNKIGGSMLETM</sequence>
<reference evidence="16 17" key="1">
    <citation type="submission" date="2024-01" db="EMBL/GenBank/DDBJ databases">
        <title>The genomes of 5 underutilized Papilionoideae crops provide insights into root nodulation and disease resistance.</title>
        <authorList>
            <person name="Yuan L."/>
        </authorList>
    </citation>
    <scope>NUCLEOTIDE SEQUENCE [LARGE SCALE GENOMIC DNA]</scope>
    <source>
        <strain evidence="16">LY-2023</strain>
        <tissue evidence="16">Leaf</tissue>
    </source>
</reference>
<keyword evidence="12" id="KW-0325">Glycoprotein</keyword>
<dbReference type="InterPro" id="IPR032675">
    <property type="entry name" value="LRR_dom_sf"/>
</dbReference>
<evidence type="ECO:0000256" key="2">
    <source>
        <dbReference type="ARBA" id="ARBA00004479"/>
    </source>
</evidence>
<keyword evidence="17" id="KW-1185">Reference proteome</keyword>
<evidence type="ECO:0000256" key="12">
    <source>
        <dbReference type="ARBA" id="ARBA00023180"/>
    </source>
</evidence>
<keyword evidence="10 13" id="KW-0472">Membrane</keyword>
<organism evidence="16 17">
    <name type="scientific">Clitoria ternatea</name>
    <name type="common">Butterfly pea</name>
    <dbReference type="NCBI Taxonomy" id="43366"/>
    <lineage>
        <taxon>Eukaryota</taxon>
        <taxon>Viridiplantae</taxon>
        <taxon>Streptophyta</taxon>
        <taxon>Embryophyta</taxon>
        <taxon>Tracheophyta</taxon>
        <taxon>Spermatophyta</taxon>
        <taxon>Magnoliopsida</taxon>
        <taxon>eudicotyledons</taxon>
        <taxon>Gunneridae</taxon>
        <taxon>Pentapetalae</taxon>
        <taxon>rosids</taxon>
        <taxon>fabids</taxon>
        <taxon>Fabales</taxon>
        <taxon>Fabaceae</taxon>
        <taxon>Papilionoideae</taxon>
        <taxon>50 kb inversion clade</taxon>
        <taxon>NPAAA clade</taxon>
        <taxon>indigoferoid/millettioid clade</taxon>
        <taxon>Phaseoleae</taxon>
        <taxon>Clitoria</taxon>
    </lineage>
</organism>
<evidence type="ECO:0000256" key="7">
    <source>
        <dbReference type="ARBA" id="ARBA00022729"/>
    </source>
</evidence>
<dbReference type="EMBL" id="JAYKXN010000003">
    <property type="protein sequence ID" value="KAK7303028.1"/>
    <property type="molecule type" value="Genomic_DNA"/>
</dbReference>